<dbReference type="InterPro" id="IPR006264">
    <property type="entry name" value="EPSP_synthase"/>
</dbReference>
<comment type="pathway">
    <text evidence="2 9">Metabolic intermediate biosynthesis; chorismate biosynthesis; chorismate from D-erythrose 4-phosphate and phosphoenolpyruvate: step 6/7.</text>
</comment>
<dbReference type="PANTHER" id="PTHR21090">
    <property type="entry name" value="AROM/DEHYDROQUINATE SYNTHASE"/>
    <property type="match status" value="1"/>
</dbReference>
<dbReference type="InterPro" id="IPR001986">
    <property type="entry name" value="Enolpyruvate_Tfrase_dom"/>
</dbReference>
<feature type="binding site" evidence="9">
    <location>
        <position position="390"/>
    </location>
    <ligand>
        <name>phosphoenolpyruvate</name>
        <dbReference type="ChEBI" id="CHEBI:58702"/>
    </ligand>
</feature>
<protein>
    <recommendedName>
        <fullName evidence="9">3-phosphoshikimate 1-carboxyvinyltransferase</fullName>
        <ecNumber evidence="9">2.5.1.19</ecNumber>
    </recommendedName>
    <alternativeName>
        <fullName evidence="9">5-enolpyruvylshikimate-3-phosphate synthase</fullName>
        <shortName evidence="9">EPSP synthase</shortName>
        <shortName evidence="9">EPSPS</shortName>
    </alternativeName>
</protein>
<feature type="binding site" evidence="9">
    <location>
        <position position="346"/>
    </location>
    <ligand>
        <name>phosphoenolpyruvate</name>
        <dbReference type="ChEBI" id="CHEBI:58702"/>
    </ligand>
</feature>
<comment type="similarity">
    <text evidence="3 9">Belongs to the EPSP synthase family.</text>
</comment>
<evidence type="ECO:0000256" key="5">
    <source>
        <dbReference type="ARBA" id="ARBA00022605"/>
    </source>
</evidence>
<feature type="binding site" evidence="9">
    <location>
        <position position="24"/>
    </location>
    <ligand>
        <name>3-phosphoshikimate</name>
        <dbReference type="ChEBI" id="CHEBI:145989"/>
    </ligand>
</feature>
<dbReference type="CDD" id="cd01556">
    <property type="entry name" value="EPSP_synthase"/>
    <property type="match status" value="1"/>
</dbReference>
<dbReference type="PROSITE" id="PS00104">
    <property type="entry name" value="EPSP_SYNTHASE_1"/>
    <property type="match status" value="1"/>
</dbReference>
<feature type="binding site" evidence="9">
    <location>
        <position position="342"/>
    </location>
    <ligand>
        <name>3-phosphoshikimate</name>
        <dbReference type="ChEBI" id="CHEBI:145989"/>
    </ligand>
</feature>
<evidence type="ECO:0000256" key="8">
    <source>
        <dbReference type="ARBA" id="ARBA00044633"/>
    </source>
</evidence>
<dbReference type="InterPro" id="IPR023193">
    <property type="entry name" value="EPSP_synthase_CS"/>
</dbReference>
<keyword evidence="5 9" id="KW-0028">Amino-acid biosynthesis</keyword>
<dbReference type="PANTHER" id="PTHR21090:SF5">
    <property type="entry name" value="PENTAFUNCTIONAL AROM POLYPEPTIDE"/>
    <property type="match status" value="1"/>
</dbReference>
<evidence type="ECO:0000256" key="9">
    <source>
        <dbReference type="HAMAP-Rule" id="MF_00210"/>
    </source>
</evidence>
<organism evidence="11 12">
    <name type="scientific">Oenococcus oeni ATCC BAA-1163</name>
    <dbReference type="NCBI Taxonomy" id="379360"/>
    <lineage>
        <taxon>Bacteria</taxon>
        <taxon>Bacillati</taxon>
        <taxon>Bacillota</taxon>
        <taxon>Bacilli</taxon>
        <taxon>Lactobacillales</taxon>
        <taxon>Lactobacillaceae</taxon>
        <taxon>Oenococcus</taxon>
    </lineage>
</organism>
<keyword evidence="7 9" id="KW-0057">Aromatic amino acid biosynthesis</keyword>
<dbReference type="AlphaFoldDB" id="A0NJZ0"/>
<comment type="caution">
    <text evidence="9">Lacks conserved residue(s) required for the propagation of feature annotation.</text>
</comment>
<evidence type="ECO:0000313" key="11">
    <source>
        <dbReference type="EMBL" id="EAV39129.1"/>
    </source>
</evidence>
<feature type="binding site" evidence="9">
    <location>
        <position position="28"/>
    </location>
    <ligand>
        <name>3-phosphoshikimate</name>
        <dbReference type="ChEBI" id="CHEBI:145989"/>
    </ligand>
</feature>
<dbReference type="FunFam" id="3.65.10.10:FF:000005">
    <property type="entry name" value="3-phosphoshikimate 1-carboxyvinyltransferase"/>
    <property type="match status" value="1"/>
</dbReference>
<comment type="function">
    <text evidence="1 9">Catalyzes the transfer of the enolpyruvyl moiety of phosphoenolpyruvate (PEP) to the 5-hydroxyl of shikimate-3-phosphate (S3P) to produce enolpyruvyl shikimate-3-phosphate and inorganic phosphate.</text>
</comment>
<evidence type="ECO:0000259" key="10">
    <source>
        <dbReference type="Pfam" id="PF00275"/>
    </source>
</evidence>
<feature type="binding site" evidence="9">
    <location>
        <position position="168"/>
    </location>
    <ligand>
        <name>3-phosphoshikimate</name>
        <dbReference type="ChEBI" id="CHEBI:145989"/>
    </ligand>
</feature>
<dbReference type="GO" id="GO:0009073">
    <property type="term" value="P:aromatic amino acid family biosynthetic process"/>
    <property type="evidence" value="ECO:0007669"/>
    <property type="project" value="UniProtKB-KW"/>
</dbReference>
<dbReference type="InterPro" id="IPR036968">
    <property type="entry name" value="Enolpyruvate_Tfrase_sf"/>
</dbReference>
<accession>A0NJZ0</accession>
<keyword evidence="4 9" id="KW-0963">Cytoplasm</keyword>
<keyword evidence="6 9" id="KW-0808">Transferase</keyword>
<dbReference type="GO" id="GO:0005737">
    <property type="term" value="C:cytoplasm"/>
    <property type="evidence" value="ECO:0007669"/>
    <property type="project" value="UniProtKB-SubCell"/>
</dbReference>
<evidence type="ECO:0000256" key="2">
    <source>
        <dbReference type="ARBA" id="ARBA00004811"/>
    </source>
</evidence>
<comment type="caution">
    <text evidence="11">The sequence shown here is derived from an EMBL/GenBank/DDBJ whole genome shotgun (WGS) entry which is preliminary data.</text>
</comment>
<evidence type="ECO:0000256" key="3">
    <source>
        <dbReference type="ARBA" id="ARBA00009948"/>
    </source>
</evidence>
<dbReference type="GO" id="GO:0003866">
    <property type="term" value="F:3-phosphoshikimate 1-carboxyvinyltransferase activity"/>
    <property type="evidence" value="ECO:0007669"/>
    <property type="project" value="UniProtKB-UniRule"/>
</dbReference>
<dbReference type="GO" id="GO:0008652">
    <property type="term" value="P:amino acid biosynthetic process"/>
    <property type="evidence" value="ECO:0007669"/>
    <property type="project" value="UniProtKB-KW"/>
</dbReference>
<feature type="binding site" evidence="9">
    <location>
        <position position="23"/>
    </location>
    <ligand>
        <name>3-phosphoshikimate</name>
        <dbReference type="ChEBI" id="CHEBI:145989"/>
    </ligand>
</feature>
<dbReference type="SUPFAM" id="SSF55205">
    <property type="entry name" value="EPT/RTPC-like"/>
    <property type="match status" value="1"/>
</dbReference>
<dbReference type="EMBL" id="AAUV01000056">
    <property type="protein sequence ID" value="EAV39129.1"/>
    <property type="molecule type" value="Genomic_DNA"/>
</dbReference>
<dbReference type="GO" id="GO:0009423">
    <property type="term" value="P:chorismate biosynthetic process"/>
    <property type="evidence" value="ECO:0007669"/>
    <property type="project" value="UniProtKB-UniRule"/>
</dbReference>
<reference evidence="11 12" key="1">
    <citation type="submission" date="2006-11" db="EMBL/GenBank/DDBJ databases">
        <authorList>
            <consortium name="Laboratoire de Microbiologie (Universite Bourgogne)"/>
            <consortium name="GENOME Express"/>
            <consortium name="UMR Oenologie Ampelologie (Universite Bordeaux 2)"/>
            <person name="Guzzo J."/>
        </authorList>
    </citation>
    <scope>NUCLEOTIDE SEQUENCE [LARGE SCALE GENOMIC DNA]</scope>
    <source>
        <strain evidence="11 12">ATCC BAA-1163</strain>
    </source>
</reference>
<feature type="domain" description="Enolpyruvate transferase" evidence="10">
    <location>
        <begin position="11"/>
        <end position="427"/>
    </location>
</feature>
<dbReference type="FunFam" id="3.65.10.10:FF:000006">
    <property type="entry name" value="3-phosphoshikimate 1-carboxyvinyltransferase"/>
    <property type="match status" value="1"/>
</dbReference>
<evidence type="ECO:0000256" key="7">
    <source>
        <dbReference type="ARBA" id="ARBA00023141"/>
    </source>
</evidence>
<dbReference type="EC" id="2.5.1.19" evidence="9"/>
<comment type="subunit">
    <text evidence="9">Monomer.</text>
</comment>
<name>A0NJZ0_OENOE</name>
<dbReference type="InterPro" id="IPR013792">
    <property type="entry name" value="RNA3'P_cycl/enolpyr_Trfase_a/b"/>
</dbReference>
<evidence type="ECO:0000256" key="6">
    <source>
        <dbReference type="ARBA" id="ARBA00022679"/>
    </source>
</evidence>
<dbReference type="Proteomes" id="UP000003346">
    <property type="component" value="Unassembled WGS sequence"/>
</dbReference>
<proteinExistence type="inferred from homology"/>
<feature type="binding site" evidence="9">
    <location>
        <position position="315"/>
    </location>
    <ligand>
        <name>3-phosphoshikimate</name>
        <dbReference type="ChEBI" id="CHEBI:145989"/>
    </ligand>
</feature>
<dbReference type="HAMAP" id="MF_00210">
    <property type="entry name" value="EPSP_synth"/>
    <property type="match status" value="1"/>
</dbReference>
<dbReference type="HOGENOM" id="CLU_024321_0_1_9"/>
<dbReference type="NCBIfam" id="TIGR01356">
    <property type="entry name" value="aroA"/>
    <property type="match status" value="1"/>
</dbReference>
<feature type="binding site" evidence="9">
    <location>
        <position position="170"/>
    </location>
    <ligand>
        <name>phosphoenolpyruvate</name>
        <dbReference type="ChEBI" id="CHEBI:58702"/>
    </ligand>
</feature>
<dbReference type="Gene3D" id="3.65.10.10">
    <property type="entry name" value="Enolpyruvate transferase domain"/>
    <property type="match status" value="2"/>
</dbReference>
<dbReference type="Pfam" id="PF00275">
    <property type="entry name" value="EPSP_synthase"/>
    <property type="match status" value="1"/>
</dbReference>
<dbReference type="PIRSF" id="PIRSF000505">
    <property type="entry name" value="EPSPS"/>
    <property type="match status" value="1"/>
</dbReference>
<dbReference type="PROSITE" id="PS00885">
    <property type="entry name" value="EPSP_SYNTHASE_2"/>
    <property type="match status" value="1"/>
</dbReference>
<evidence type="ECO:0000256" key="4">
    <source>
        <dbReference type="ARBA" id="ARBA00022490"/>
    </source>
</evidence>
<evidence type="ECO:0000313" key="12">
    <source>
        <dbReference type="Proteomes" id="UP000003346"/>
    </source>
</evidence>
<comment type="subcellular location">
    <subcellularLocation>
        <location evidence="9">Cytoplasm</location>
    </subcellularLocation>
</comment>
<gene>
    <name evidence="9 11" type="primary">aroA</name>
    <name evidence="11" type="ORF">OENOO_61005</name>
</gene>
<evidence type="ECO:0000256" key="1">
    <source>
        <dbReference type="ARBA" id="ARBA00002174"/>
    </source>
</evidence>
<feature type="binding site" evidence="9">
    <location>
        <position position="170"/>
    </location>
    <ligand>
        <name>3-phosphoshikimate</name>
        <dbReference type="ChEBI" id="CHEBI:145989"/>
    </ligand>
</feature>
<feature type="binding site" evidence="9">
    <location>
        <position position="123"/>
    </location>
    <ligand>
        <name>phosphoenolpyruvate</name>
        <dbReference type="ChEBI" id="CHEBI:58702"/>
    </ligand>
</feature>
<comment type="catalytic activity">
    <reaction evidence="8">
        <text>3-phosphoshikimate + phosphoenolpyruvate = 5-O-(1-carboxyvinyl)-3-phosphoshikimate + phosphate</text>
        <dbReference type="Rhea" id="RHEA:21256"/>
        <dbReference type="ChEBI" id="CHEBI:43474"/>
        <dbReference type="ChEBI" id="CHEBI:57701"/>
        <dbReference type="ChEBI" id="CHEBI:58702"/>
        <dbReference type="ChEBI" id="CHEBI:145989"/>
        <dbReference type="EC" id="2.5.1.19"/>
    </reaction>
    <physiologicalReaction direction="left-to-right" evidence="8">
        <dbReference type="Rhea" id="RHEA:21257"/>
    </physiologicalReaction>
</comment>
<feature type="binding site" evidence="9">
    <location>
        <position position="95"/>
    </location>
    <ligand>
        <name>phosphoenolpyruvate</name>
        <dbReference type="ChEBI" id="CHEBI:58702"/>
    </ligand>
</feature>
<sequence>MMKNLKTKQFQGLNGSLLLPGDKSISHRSIMVASISWGISRIKNFSNSTDCLSTLNAFLDLGVEIKKYGRDLIVYGSGLDAFKDPKKPLNMGNSGTTTRLLLGLLAGQSFNTCLVGDASLSKRPMYRVTNPITEVGGEFSLTGNGTLPITVIGHPSLKAFDYHLPIASAQVKSALIFSALQADEPSIIFEKEATRNHLEIMLNDFGADIKTNGLCITVMPRPKLSGRTISIPGDISSAAFFMVAASLLPNSCICLKKVGLNPTRIGIISVLKRMNANIEVKKTSNEAEAYGDIIVRSSNLHAVEITAKEIPNVIDELPILTLAASLAKGRTIISGAGELRVKETDRISVVAAELKKLGARIQEKSDGMVIDGCPKLQIPENNLATHGDHRIGMMLAVAALLVDTSKTITLNNPEAIKISYPNFFRDLDYLLNNPDMKG</sequence>
<dbReference type="UniPathway" id="UPA00053">
    <property type="reaction ID" value="UER00089"/>
</dbReference>
<feature type="binding site" evidence="9">
    <location>
        <position position="23"/>
    </location>
    <ligand>
        <name>phosphoenolpyruvate</name>
        <dbReference type="ChEBI" id="CHEBI:58702"/>
    </ligand>
</feature>
<feature type="active site" description="Proton acceptor" evidence="9">
    <location>
        <position position="315"/>
    </location>
</feature>